<keyword evidence="1" id="KW-0732">Signal</keyword>
<comment type="caution">
    <text evidence="2">The sequence shown here is derived from an EMBL/GenBank/DDBJ whole genome shotgun (WGS) entry which is preliminary data.</text>
</comment>
<proteinExistence type="predicted"/>
<gene>
    <name evidence="2" type="ORF">GCM10022268_04430</name>
</gene>
<dbReference type="InterPro" id="IPR025293">
    <property type="entry name" value="YfiR/HmsC-like"/>
</dbReference>
<feature type="signal peptide" evidence="1">
    <location>
        <begin position="1"/>
        <end position="21"/>
    </location>
</feature>
<accession>A0ABP7CZT0</accession>
<dbReference type="Proteomes" id="UP001500523">
    <property type="component" value="Unassembled WGS sequence"/>
</dbReference>
<feature type="chain" id="PRO_5047122163" description="DUF4154 domain-containing protein" evidence="1">
    <location>
        <begin position="22"/>
        <end position="171"/>
    </location>
</feature>
<reference evidence="3" key="1">
    <citation type="journal article" date="2019" name="Int. J. Syst. Evol. Microbiol.">
        <title>The Global Catalogue of Microorganisms (GCM) 10K type strain sequencing project: providing services to taxonomists for standard genome sequencing and annotation.</title>
        <authorList>
            <consortium name="The Broad Institute Genomics Platform"/>
            <consortium name="The Broad Institute Genome Sequencing Center for Infectious Disease"/>
            <person name="Wu L."/>
            <person name="Ma J."/>
        </authorList>
    </citation>
    <scope>NUCLEOTIDE SEQUENCE [LARGE SCALE GENOMIC DNA]</scope>
    <source>
        <strain evidence="3">JCM 17498</strain>
    </source>
</reference>
<evidence type="ECO:0008006" key="4">
    <source>
        <dbReference type="Google" id="ProtNLM"/>
    </source>
</evidence>
<evidence type="ECO:0000313" key="2">
    <source>
        <dbReference type="EMBL" id="GAA3697075.1"/>
    </source>
</evidence>
<evidence type="ECO:0000256" key="1">
    <source>
        <dbReference type="SAM" id="SignalP"/>
    </source>
</evidence>
<sequence length="171" mass="17448">MHLRRLACALAVSGWATPTSAGLNVPIAARVVSFTLPARAGAVPAAILFAPGNEASEAEAEAIERSTGSGISAGRGTIRTRRVPIGSMGALTGYQVAFVTTGLRGEQDNISAVAARSSVLTISSDPACVQTGRCVVGIATSPKVQITVNRAAARAANVRFGSAFLMLVKEI</sequence>
<dbReference type="Pfam" id="PF13689">
    <property type="entry name" value="DUF4154"/>
    <property type="match status" value="1"/>
</dbReference>
<organism evidence="2 3">
    <name type="scientific">Sphingomonas cynarae</name>
    <dbReference type="NCBI Taxonomy" id="930197"/>
    <lineage>
        <taxon>Bacteria</taxon>
        <taxon>Pseudomonadati</taxon>
        <taxon>Pseudomonadota</taxon>
        <taxon>Alphaproteobacteria</taxon>
        <taxon>Sphingomonadales</taxon>
        <taxon>Sphingomonadaceae</taxon>
        <taxon>Sphingomonas</taxon>
    </lineage>
</organism>
<dbReference type="EMBL" id="BAABBF010000001">
    <property type="protein sequence ID" value="GAA3697075.1"/>
    <property type="molecule type" value="Genomic_DNA"/>
</dbReference>
<keyword evidence="3" id="KW-1185">Reference proteome</keyword>
<evidence type="ECO:0000313" key="3">
    <source>
        <dbReference type="Proteomes" id="UP001500523"/>
    </source>
</evidence>
<name>A0ABP7CZT0_9SPHN</name>
<protein>
    <recommendedName>
        <fullName evidence="4">DUF4154 domain-containing protein</fullName>
    </recommendedName>
</protein>